<name>A0A0G1PJE6_9BACT</name>
<accession>A0A0G1PJE6</accession>
<sequence length="83" mass="9617">MPDEMTTPTQKLATRLHKHLCEVQGTVMCGWYRIDKPWSQGSNFSHNEIYLQKANQFLSVCGGDFDLVDRIIEVLWPTLKFMA</sequence>
<protein>
    <submittedName>
        <fullName evidence="1">Uncharacterized protein</fullName>
    </submittedName>
</protein>
<reference evidence="1 2" key="1">
    <citation type="journal article" date="2015" name="Nature">
        <title>rRNA introns, odd ribosomes, and small enigmatic genomes across a large radiation of phyla.</title>
        <authorList>
            <person name="Brown C.T."/>
            <person name="Hug L.A."/>
            <person name="Thomas B.C."/>
            <person name="Sharon I."/>
            <person name="Castelle C.J."/>
            <person name="Singh A."/>
            <person name="Wilkins M.J."/>
            <person name="Williams K.H."/>
            <person name="Banfield J.F."/>
        </authorList>
    </citation>
    <scope>NUCLEOTIDE SEQUENCE [LARGE SCALE GENOMIC DNA]</scope>
</reference>
<dbReference type="AlphaFoldDB" id="A0A0G1PJE6"/>
<organism evidence="1 2">
    <name type="scientific">Candidatus Collierbacteria bacterium GW2011_GWA2_46_26</name>
    <dbReference type="NCBI Taxonomy" id="1618381"/>
    <lineage>
        <taxon>Bacteria</taxon>
        <taxon>Candidatus Collieribacteriota</taxon>
    </lineage>
</organism>
<evidence type="ECO:0000313" key="2">
    <source>
        <dbReference type="Proteomes" id="UP000034794"/>
    </source>
</evidence>
<gene>
    <name evidence="1" type="ORF">UX47_C0007G0056</name>
</gene>
<proteinExistence type="predicted"/>
<comment type="caution">
    <text evidence="1">The sequence shown here is derived from an EMBL/GenBank/DDBJ whole genome shotgun (WGS) entry which is preliminary data.</text>
</comment>
<dbReference type="Proteomes" id="UP000034794">
    <property type="component" value="Unassembled WGS sequence"/>
</dbReference>
<dbReference type="EMBL" id="LCMI01000007">
    <property type="protein sequence ID" value="KKU32812.1"/>
    <property type="molecule type" value="Genomic_DNA"/>
</dbReference>
<evidence type="ECO:0000313" key="1">
    <source>
        <dbReference type="EMBL" id="KKU32812.1"/>
    </source>
</evidence>